<comment type="caution">
    <text evidence="3">The sequence shown here is derived from an EMBL/GenBank/DDBJ whole genome shotgun (WGS) entry which is preliminary data.</text>
</comment>
<feature type="region of interest" description="Disordered" evidence="1">
    <location>
        <begin position="1"/>
        <end position="20"/>
    </location>
</feature>
<evidence type="ECO:0000313" key="4">
    <source>
        <dbReference type="Proteomes" id="UP001143347"/>
    </source>
</evidence>
<proteinExistence type="predicted"/>
<dbReference type="SUPFAM" id="SSF46785">
    <property type="entry name" value="Winged helix' DNA-binding domain"/>
    <property type="match status" value="1"/>
</dbReference>
<dbReference type="PANTHER" id="PTHR33164:SF43">
    <property type="entry name" value="HTH-TYPE TRANSCRIPTIONAL REPRESSOR YETL"/>
    <property type="match status" value="1"/>
</dbReference>
<dbReference type="AlphaFoldDB" id="A0A9X3I7F5"/>
<evidence type="ECO:0000259" key="2">
    <source>
        <dbReference type="PROSITE" id="PS50995"/>
    </source>
</evidence>
<dbReference type="PANTHER" id="PTHR33164">
    <property type="entry name" value="TRANSCRIPTIONAL REGULATOR, MARR FAMILY"/>
    <property type="match status" value="1"/>
</dbReference>
<dbReference type="InterPro" id="IPR036390">
    <property type="entry name" value="WH_DNA-bd_sf"/>
</dbReference>
<organism evidence="3 4">
    <name type="scientific">Gordonia aquimaris</name>
    <dbReference type="NCBI Taxonomy" id="2984863"/>
    <lineage>
        <taxon>Bacteria</taxon>
        <taxon>Bacillati</taxon>
        <taxon>Actinomycetota</taxon>
        <taxon>Actinomycetes</taxon>
        <taxon>Mycobacteriales</taxon>
        <taxon>Gordoniaceae</taxon>
        <taxon>Gordonia</taxon>
    </lineage>
</organism>
<dbReference type="EMBL" id="JAPKFM010000039">
    <property type="protein sequence ID" value="MCX2967050.1"/>
    <property type="molecule type" value="Genomic_DNA"/>
</dbReference>
<gene>
    <name evidence="3" type="ORF">OSB52_23535</name>
</gene>
<dbReference type="GO" id="GO:0006950">
    <property type="term" value="P:response to stress"/>
    <property type="evidence" value="ECO:0007669"/>
    <property type="project" value="TreeGrafter"/>
</dbReference>
<name>A0A9X3I7F5_9ACTN</name>
<dbReference type="Pfam" id="PF12802">
    <property type="entry name" value="MarR_2"/>
    <property type="match status" value="1"/>
</dbReference>
<dbReference type="GO" id="GO:0003700">
    <property type="term" value="F:DNA-binding transcription factor activity"/>
    <property type="evidence" value="ECO:0007669"/>
    <property type="project" value="InterPro"/>
</dbReference>
<dbReference type="SMART" id="SM00347">
    <property type="entry name" value="HTH_MARR"/>
    <property type="match status" value="1"/>
</dbReference>
<dbReference type="RefSeq" id="WP_235724837.1">
    <property type="nucleotide sequence ID" value="NZ_JAPKFM010000039.1"/>
</dbReference>
<dbReference type="InterPro" id="IPR000835">
    <property type="entry name" value="HTH_MarR-typ"/>
</dbReference>
<dbReference type="Proteomes" id="UP001143347">
    <property type="component" value="Unassembled WGS sequence"/>
</dbReference>
<dbReference type="CDD" id="cd00090">
    <property type="entry name" value="HTH_ARSR"/>
    <property type="match status" value="1"/>
</dbReference>
<evidence type="ECO:0000313" key="3">
    <source>
        <dbReference type="EMBL" id="MCX2967050.1"/>
    </source>
</evidence>
<dbReference type="InterPro" id="IPR039422">
    <property type="entry name" value="MarR/SlyA-like"/>
</dbReference>
<feature type="domain" description="HTH marR-type" evidence="2">
    <location>
        <begin position="22"/>
        <end position="156"/>
    </location>
</feature>
<dbReference type="Gene3D" id="1.10.10.10">
    <property type="entry name" value="Winged helix-like DNA-binding domain superfamily/Winged helix DNA-binding domain"/>
    <property type="match status" value="1"/>
</dbReference>
<evidence type="ECO:0000256" key="1">
    <source>
        <dbReference type="SAM" id="MobiDB-lite"/>
    </source>
</evidence>
<accession>A0A9X3I7F5</accession>
<dbReference type="PROSITE" id="PS50995">
    <property type="entry name" value="HTH_MARR_2"/>
    <property type="match status" value="1"/>
</dbReference>
<dbReference type="InterPro" id="IPR036388">
    <property type="entry name" value="WH-like_DNA-bd_sf"/>
</dbReference>
<dbReference type="InterPro" id="IPR011991">
    <property type="entry name" value="ArsR-like_HTH"/>
</dbReference>
<protein>
    <submittedName>
        <fullName evidence="3">MarR family transcriptional regulator</fullName>
    </submittedName>
</protein>
<reference evidence="3" key="1">
    <citation type="submission" date="2022-10" db="EMBL/GenBank/DDBJ databases">
        <title>WGS of marine actinomycetes from Thailand.</title>
        <authorList>
            <person name="Thawai C."/>
        </authorList>
    </citation>
    <scope>NUCLEOTIDE SEQUENCE</scope>
    <source>
        <strain evidence="3">SW21</strain>
    </source>
</reference>
<dbReference type="PRINTS" id="PR00598">
    <property type="entry name" value="HTHMARR"/>
</dbReference>
<keyword evidence="4" id="KW-1185">Reference proteome</keyword>
<sequence length="157" mass="17171">MNTTERGVGGAEAEAPETAPSATELWFTMNSLVRDHAAESRSRIDARIDMPFSRFRALRRVATRELTQSELARRLGIDAPATSVIVNDLVDRGLVSREPRADDRRFKVVAITDAGRAVVDSLVSDPAIAPDMFDALDEAQRRELAGLLGLLRARADA</sequence>